<keyword evidence="3" id="KW-1185">Reference proteome</keyword>
<dbReference type="Gene3D" id="1.10.150.20">
    <property type="entry name" value="5' to 3' exonuclease, C-terminal subdomain"/>
    <property type="match status" value="1"/>
</dbReference>
<evidence type="ECO:0000313" key="2">
    <source>
        <dbReference type="EMBL" id="MBD1400856.1"/>
    </source>
</evidence>
<protein>
    <submittedName>
        <fullName evidence="2">Helix-hairpin-helix domain-containing protein</fullName>
    </submittedName>
</protein>
<proteinExistence type="predicted"/>
<dbReference type="SUPFAM" id="SSF47794">
    <property type="entry name" value="Rad51 N-terminal domain-like"/>
    <property type="match status" value="1"/>
</dbReference>
<reference evidence="2" key="1">
    <citation type="submission" date="2020-09" db="EMBL/GenBank/DDBJ databases">
        <title>Pelobacter alkaliphilus sp. nov., a novel anaerobic arsenate-reducing bacterium from terrestrial mud volcano.</title>
        <authorList>
            <person name="Khomyakova M.A."/>
            <person name="Merkel A.Y."/>
            <person name="Slobodkin A.I."/>
        </authorList>
    </citation>
    <scope>NUCLEOTIDE SEQUENCE</scope>
    <source>
        <strain evidence="2">M08fum</strain>
    </source>
</reference>
<feature type="region of interest" description="Disordered" evidence="1">
    <location>
        <begin position="63"/>
        <end position="132"/>
    </location>
</feature>
<sequence>MPTSIEKVPGIGPTTAVLLADHGIHSAEDLAAKRIGDLAAIKGFNTIRAGQVIEAARLLIGAAVADTPVPPGNSSKKDKDKKVEKKKKKSKEKNKDLKKKSAKEDKKNSTQAKKSKDKKKSSGSKKKTSKKN</sequence>
<dbReference type="RefSeq" id="WP_191155829.1">
    <property type="nucleotide sequence ID" value="NZ_JACWUN010000009.1"/>
</dbReference>
<dbReference type="Proteomes" id="UP000632828">
    <property type="component" value="Unassembled WGS sequence"/>
</dbReference>
<dbReference type="InterPro" id="IPR010995">
    <property type="entry name" value="DNA_repair_Rad51/TF_NusA_a-hlx"/>
</dbReference>
<dbReference type="EMBL" id="JACWUN010000009">
    <property type="protein sequence ID" value="MBD1400856.1"/>
    <property type="molecule type" value="Genomic_DNA"/>
</dbReference>
<evidence type="ECO:0000256" key="1">
    <source>
        <dbReference type="SAM" id="MobiDB-lite"/>
    </source>
</evidence>
<accession>A0A8J6QQ36</accession>
<evidence type="ECO:0000313" key="3">
    <source>
        <dbReference type="Proteomes" id="UP000632828"/>
    </source>
</evidence>
<comment type="caution">
    <text evidence="2">The sequence shown here is derived from an EMBL/GenBank/DDBJ whole genome shotgun (WGS) entry which is preliminary data.</text>
</comment>
<name>A0A8J6QQ36_9BACT</name>
<gene>
    <name evidence="2" type="ORF">ICT70_09250</name>
</gene>
<feature type="compositionally biased region" description="Basic residues" evidence="1">
    <location>
        <begin position="84"/>
        <end position="101"/>
    </location>
</feature>
<dbReference type="AlphaFoldDB" id="A0A8J6QQ36"/>
<feature type="compositionally biased region" description="Basic residues" evidence="1">
    <location>
        <begin position="113"/>
        <end position="132"/>
    </location>
</feature>
<dbReference type="Pfam" id="PF14520">
    <property type="entry name" value="HHH_5"/>
    <property type="match status" value="1"/>
</dbReference>
<organism evidence="2 3">
    <name type="scientific">Pelovirga terrestris</name>
    <dbReference type="NCBI Taxonomy" id="2771352"/>
    <lineage>
        <taxon>Bacteria</taxon>
        <taxon>Pseudomonadati</taxon>
        <taxon>Thermodesulfobacteriota</taxon>
        <taxon>Desulfuromonadia</taxon>
        <taxon>Geobacterales</taxon>
        <taxon>Geobacteraceae</taxon>
        <taxon>Pelovirga</taxon>
    </lineage>
</organism>
<dbReference type="GO" id="GO:0000166">
    <property type="term" value="F:nucleotide binding"/>
    <property type="evidence" value="ECO:0007669"/>
    <property type="project" value="InterPro"/>
</dbReference>